<protein>
    <submittedName>
        <fullName evidence="1">Uncharacterized protein</fullName>
    </submittedName>
</protein>
<evidence type="ECO:0000313" key="1">
    <source>
        <dbReference type="EMBL" id="CDW29102.1"/>
    </source>
</evidence>
<name>A0A0K2TTV9_LEPSM</name>
<sequence length="126" mass="15051">MLIHFHCLPWQRCKYMKRGIFDLRWKTFLLRIQIVDRIDISCHQLVFSLYLPFRFFLGIYFPPFPPPPKKKQYIMTYRLGLRFTCTTRWAGVYYRIFKGIFDAQRSGGSGYWTSSLLAQPVGRGVL</sequence>
<reference evidence="1" key="1">
    <citation type="submission" date="2014-05" db="EMBL/GenBank/DDBJ databases">
        <authorList>
            <person name="Chronopoulou M."/>
        </authorList>
    </citation>
    <scope>NUCLEOTIDE SEQUENCE</scope>
    <source>
        <tissue evidence="1">Whole organism</tissue>
    </source>
</reference>
<proteinExistence type="predicted"/>
<accession>A0A0K2TTV9</accession>
<organism evidence="1">
    <name type="scientific">Lepeophtheirus salmonis</name>
    <name type="common">Salmon louse</name>
    <name type="synonym">Caligus salmonis</name>
    <dbReference type="NCBI Taxonomy" id="72036"/>
    <lineage>
        <taxon>Eukaryota</taxon>
        <taxon>Metazoa</taxon>
        <taxon>Ecdysozoa</taxon>
        <taxon>Arthropoda</taxon>
        <taxon>Crustacea</taxon>
        <taxon>Multicrustacea</taxon>
        <taxon>Hexanauplia</taxon>
        <taxon>Copepoda</taxon>
        <taxon>Siphonostomatoida</taxon>
        <taxon>Caligidae</taxon>
        <taxon>Lepeophtheirus</taxon>
    </lineage>
</organism>
<dbReference type="AlphaFoldDB" id="A0A0K2TTV9"/>
<dbReference type="EMBL" id="HACA01011741">
    <property type="protein sequence ID" value="CDW29102.1"/>
    <property type="molecule type" value="Transcribed_RNA"/>
</dbReference>